<feature type="region of interest" description="Disordered" evidence="6">
    <location>
        <begin position="156"/>
        <end position="194"/>
    </location>
</feature>
<evidence type="ECO:0000256" key="5">
    <source>
        <dbReference type="PROSITE-ProRule" id="PRU01161"/>
    </source>
</evidence>
<feature type="compositionally biased region" description="Polar residues" evidence="6">
    <location>
        <begin position="595"/>
        <end position="617"/>
    </location>
</feature>
<evidence type="ECO:0000313" key="8">
    <source>
        <dbReference type="EMBL" id="CAD7200328.1"/>
    </source>
</evidence>
<dbReference type="EMBL" id="OA567425">
    <property type="protein sequence ID" value="CAD7200328.1"/>
    <property type="molecule type" value="Genomic_DNA"/>
</dbReference>
<keyword evidence="2 5" id="KW-0442">Lipid degradation</keyword>
<feature type="active site" description="Nucleophile" evidence="5">
    <location>
        <position position="1077"/>
    </location>
</feature>
<evidence type="ECO:0000256" key="1">
    <source>
        <dbReference type="ARBA" id="ARBA00022801"/>
    </source>
</evidence>
<keyword evidence="3 5" id="KW-0443">Lipid metabolism</keyword>
<dbReference type="InterPro" id="IPR019734">
    <property type="entry name" value="TPR_rpt"/>
</dbReference>
<feature type="short sequence motif" description="GXGXXG" evidence="5">
    <location>
        <begin position="1043"/>
        <end position="1048"/>
    </location>
</feature>
<dbReference type="GO" id="GO:0019369">
    <property type="term" value="P:arachidonate metabolic process"/>
    <property type="evidence" value="ECO:0007669"/>
    <property type="project" value="TreeGrafter"/>
</dbReference>
<sequence length="1493" mass="166660">MLLRQAAEQSKDTRLCTKIDTTSLSHHFLAERPRRVKHCSLLGALTKYYIRKNHPQFTRPRFEPQISPSSAVGLNTTSALTDYATEAGLFVKFSTSTTGPPFSPQGSFEMNLLQTHGLIPWDFLMDPVLLQKQVRDNADELQSYLKDLRSWGDEMKRKESELQGDSASSKSLPPVRSKRKKQKPGKKTDKIPGHDYASWDKFDVVSSDVAQGVVVKGDKACEDVDAGSPEEDDLELPVQVIDRLKEEASYEKEQVTGVNTRGEGLKTRHVFGKIPGFDDYGNQFVKAQRWSEAIACYSRAIRCYANDPIFYANRALCFLKTQDYRSAETDCTASLQLDGSYVKAYQRRAAARVALGQLSEARADLESVLEREPNNSASRSELCKVLKKLEARGKVGPSPTLGLYAYRFIILPPLQTPAKTNSSLFKKSSKAVDPAATVAKPSEVLLDKRSKCSTNQDLVERRDRGSPTCESKVKLVETLHKPPHARSKVSRLASLYTADTGQRGAQFTLLSLDREEHSSHCCHWTERNTVHTAVTGQRGTHFTLLSLDREEHSSHCCHWTERNTGLDSYLHILSVLFQKPLKRIAIVDHDGAGESTSLATKDAQGSLTPDTSPSTGESECPSKYETSRLVKTETLSDVVERTGSISIGCQEPSDTREVSAGSEPTTRPPPVPTSYLGFVSGWSKVQSCPRLRYLYLKQIRGVDLPKIFQDSLESGVLTDILSTLASEFTSNDSAVYGHLLGLSRVRRFGSLALFMSAQDKTNVSKLLSYCESRKDCTGQEAAILKKLKVSTESADPAKHVRPPYDLKMSAVSRLRNMSVGQWKLLQQLREYLAKTANERNGVLSAANREWLSLIQKLPAVYWQETDKTAPPRTEAQPGLEPKRPTPRISDDVTIEGEQDYTLPKVLNGFKSKVHTKPDDDRTAKAPVPRWKSKKVVMSKLHNVLSFCRKESINARTRHVIQSVSSAQSPEATLKRLEELSTHLTLYPESKILAVKEGTVRMLLNLRRGTKDPTTLGVIREVCTVLGHMDPLPGRGIRILSIDGGGIRGVIAIELMKKLEKLTGKKVHEMFDYVCGVSTGAILLSRLGPHTNRLSSPAVPQKCGLDNVSVLYKELSAKIFTQSTFWGTSNLVWSHSYYDTDMWEHLLKTYIGEGRMIATARDPECPKMALVSAVVNQARVSPYVFRNYSLPCRVQSQFMGSSKYRLWEAVRASAAAPSYFQEFKLGELLHQDGGILVNNPCAVAIHEARQLWPGTPIQCVVSFGTGRFDPLPNTTQEVIVNVSSWKTKFLKILDSATDTEAVHTMLSDLLPHNVYYRFNPYLAEMVSMVEIRPDKVAQLEQEAAMYYRRNEDLFEEAAKALTQPPTLAQQCRNWVADKRGNPENPTGLRFLVTSVLLYLIPQLIVVTGSLLGELGNTVLVVVDQQKIRDRSRRRERPATCVPQGRPESFDDKFSGYVYSTCSTRLLLGDDILTTILKPSRPLDLKERGNIFDSI</sequence>
<dbReference type="Gene3D" id="1.25.40.10">
    <property type="entry name" value="Tetratricopeptide repeat domain"/>
    <property type="match status" value="1"/>
</dbReference>
<dbReference type="InterPro" id="IPR016035">
    <property type="entry name" value="Acyl_Trfase/lysoPLipase"/>
</dbReference>
<keyword evidence="4" id="KW-0802">TPR repeat</keyword>
<feature type="compositionally biased region" description="Basic residues" evidence="6">
    <location>
        <begin position="176"/>
        <end position="185"/>
    </location>
</feature>
<gene>
    <name evidence="8" type="ORF">TDIB3V08_LOCUS6550</name>
</gene>
<feature type="short sequence motif" description="GXSXG" evidence="5">
    <location>
        <begin position="1075"/>
        <end position="1079"/>
    </location>
</feature>
<protein>
    <recommendedName>
        <fullName evidence="7">PNPLA domain-containing protein</fullName>
    </recommendedName>
</protein>
<dbReference type="InterPro" id="IPR045217">
    <property type="entry name" value="PNPLA8-like"/>
</dbReference>
<accession>A0A7R8VPP2</accession>
<feature type="repeat" description="TPR" evidence="4">
    <location>
        <begin position="342"/>
        <end position="375"/>
    </location>
</feature>
<dbReference type="GO" id="GO:0016020">
    <property type="term" value="C:membrane"/>
    <property type="evidence" value="ECO:0007669"/>
    <property type="project" value="TreeGrafter"/>
</dbReference>
<evidence type="ECO:0000256" key="3">
    <source>
        <dbReference type="ARBA" id="ARBA00023098"/>
    </source>
</evidence>
<feature type="short sequence motif" description="DGA/G" evidence="5">
    <location>
        <begin position="1231"/>
        <end position="1233"/>
    </location>
</feature>
<dbReference type="Pfam" id="PF01734">
    <property type="entry name" value="Patatin"/>
    <property type="match status" value="1"/>
</dbReference>
<evidence type="ECO:0000256" key="2">
    <source>
        <dbReference type="ARBA" id="ARBA00022963"/>
    </source>
</evidence>
<evidence type="ECO:0000256" key="6">
    <source>
        <dbReference type="SAM" id="MobiDB-lite"/>
    </source>
</evidence>
<dbReference type="GO" id="GO:0016042">
    <property type="term" value="P:lipid catabolic process"/>
    <property type="evidence" value="ECO:0007669"/>
    <property type="project" value="UniProtKB-UniRule"/>
</dbReference>
<name>A0A7R8VPP2_TIMDO</name>
<dbReference type="PANTHER" id="PTHR24185:SF1">
    <property type="entry name" value="CALCIUM-INDEPENDENT PHOSPHOLIPASE A2-GAMMA"/>
    <property type="match status" value="1"/>
</dbReference>
<dbReference type="SUPFAM" id="SSF48452">
    <property type="entry name" value="TPR-like"/>
    <property type="match status" value="1"/>
</dbReference>
<organism evidence="8">
    <name type="scientific">Timema douglasi</name>
    <name type="common">Walking stick</name>
    <dbReference type="NCBI Taxonomy" id="61478"/>
    <lineage>
        <taxon>Eukaryota</taxon>
        <taxon>Metazoa</taxon>
        <taxon>Ecdysozoa</taxon>
        <taxon>Arthropoda</taxon>
        <taxon>Hexapoda</taxon>
        <taxon>Insecta</taxon>
        <taxon>Pterygota</taxon>
        <taxon>Neoptera</taxon>
        <taxon>Polyneoptera</taxon>
        <taxon>Phasmatodea</taxon>
        <taxon>Timematodea</taxon>
        <taxon>Timematoidea</taxon>
        <taxon>Timematidae</taxon>
        <taxon>Timema</taxon>
    </lineage>
</organism>
<dbReference type="PANTHER" id="PTHR24185">
    <property type="entry name" value="CALCIUM-INDEPENDENT PHOSPHOLIPASE A2-GAMMA"/>
    <property type="match status" value="1"/>
</dbReference>
<dbReference type="CDD" id="cd07211">
    <property type="entry name" value="Pat_PNPLA8"/>
    <property type="match status" value="1"/>
</dbReference>
<dbReference type="SUPFAM" id="SSF52151">
    <property type="entry name" value="FabD/lysophospholipase-like"/>
    <property type="match status" value="1"/>
</dbReference>
<feature type="domain" description="PNPLA" evidence="7">
    <location>
        <begin position="1039"/>
        <end position="1244"/>
    </location>
</feature>
<dbReference type="GO" id="GO:0047499">
    <property type="term" value="F:calcium-independent phospholipase A2 activity"/>
    <property type="evidence" value="ECO:0007669"/>
    <property type="project" value="TreeGrafter"/>
</dbReference>
<feature type="active site" description="Proton acceptor" evidence="5">
    <location>
        <position position="1231"/>
    </location>
</feature>
<dbReference type="PROSITE" id="PS51635">
    <property type="entry name" value="PNPLA"/>
    <property type="match status" value="1"/>
</dbReference>
<feature type="region of interest" description="Disordered" evidence="6">
    <location>
        <begin position="595"/>
        <end position="623"/>
    </location>
</feature>
<evidence type="ECO:0000259" key="7">
    <source>
        <dbReference type="PROSITE" id="PS51635"/>
    </source>
</evidence>
<dbReference type="InterPro" id="IPR002641">
    <property type="entry name" value="PNPLA_dom"/>
</dbReference>
<proteinExistence type="predicted"/>
<dbReference type="Pfam" id="PF13877">
    <property type="entry name" value="RPAP3_C"/>
    <property type="match status" value="1"/>
</dbReference>
<dbReference type="InterPro" id="IPR011990">
    <property type="entry name" value="TPR-like_helical_dom_sf"/>
</dbReference>
<feature type="region of interest" description="Disordered" evidence="6">
    <location>
        <begin position="866"/>
        <end position="890"/>
    </location>
</feature>
<feature type="region of interest" description="Disordered" evidence="6">
    <location>
        <begin position="647"/>
        <end position="672"/>
    </location>
</feature>
<dbReference type="SMART" id="SM00028">
    <property type="entry name" value="TPR"/>
    <property type="match status" value="3"/>
</dbReference>
<dbReference type="Gene3D" id="3.40.1090.10">
    <property type="entry name" value="Cytosolic phospholipase A2 catalytic domain"/>
    <property type="match status" value="1"/>
</dbReference>
<evidence type="ECO:0000256" key="4">
    <source>
        <dbReference type="PROSITE-ProRule" id="PRU00339"/>
    </source>
</evidence>
<dbReference type="PROSITE" id="PS50005">
    <property type="entry name" value="TPR"/>
    <property type="match status" value="1"/>
</dbReference>
<dbReference type="InterPro" id="IPR025986">
    <property type="entry name" value="RPAP3-like_C"/>
</dbReference>
<keyword evidence="1 5" id="KW-0378">Hydrolase</keyword>
<reference evidence="8" key="1">
    <citation type="submission" date="2020-11" db="EMBL/GenBank/DDBJ databases">
        <authorList>
            <person name="Tran Van P."/>
        </authorList>
    </citation>
    <scope>NUCLEOTIDE SEQUENCE</scope>
</reference>